<dbReference type="PANTHER" id="PTHR46401:SF2">
    <property type="entry name" value="GLYCOSYLTRANSFERASE WBBK-RELATED"/>
    <property type="match status" value="1"/>
</dbReference>
<reference evidence="4" key="1">
    <citation type="journal article" date="2019" name="Int. J. Syst. Evol. Microbiol.">
        <title>The Global Catalogue of Microorganisms (GCM) 10K type strain sequencing project: providing services to taxonomists for standard genome sequencing and annotation.</title>
        <authorList>
            <consortium name="The Broad Institute Genomics Platform"/>
            <consortium name="The Broad Institute Genome Sequencing Center for Infectious Disease"/>
            <person name="Wu L."/>
            <person name="Ma J."/>
        </authorList>
    </citation>
    <scope>NUCLEOTIDE SEQUENCE [LARGE SCALE GENOMIC DNA]</scope>
    <source>
        <strain evidence="4">CCUG 49679</strain>
    </source>
</reference>
<dbReference type="Proteomes" id="UP001596287">
    <property type="component" value="Unassembled WGS sequence"/>
</dbReference>
<dbReference type="EC" id="2.4.-.-" evidence="3"/>
<dbReference type="SUPFAM" id="SSF53756">
    <property type="entry name" value="UDP-Glycosyltransferase/glycogen phosphorylase"/>
    <property type="match status" value="1"/>
</dbReference>
<keyword evidence="4" id="KW-1185">Reference proteome</keyword>
<evidence type="ECO:0000313" key="3">
    <source>
        <dbReference type="EMBL" id="MFC6098063.1"/>
    </source>
</evidence>
<dbReference type="RefSeq" id="WP_379793047.1">
    <property type="nucleotide sequence ID" value="NZ_JBHSQB010000010.1"/>
</dbReference>
<accession>A0ABW1PR58</accession>
<keyword evidence="1 3" id="KW-0808">Transferase</keyword>
<dbReference type="InterPro" id="IPR001296">
    <property type="entry name" value="Glyco_trans_1"/>
</dbReference>
<keyword evidence="3" id="KW-0328">Glycosyltransferase</keyword>
<feature type="domain" description="Glycosyl transferase family 1" evidence="2">
    <location>
        <begin position="151"/>
        <end position="304"/>
    </location>
</feature>
<comment type="caution">
    <text evidence="3">The sequence shown here is derived from an EMBL/GenBank/DDBJ whole genome shotgun (WGS) entry which is preliminary data.</text>
</comment>
<proteinExistence type="predicted"/>
<organism evidence="3 4">
    <name type="scientific">Flavobacterium qiangtangense</name>
    <dbReference type="NCBI Taxonomy" id="1442595"/>
    <lineage>
        <taxon>Bacteria</taxon>
        <taxon>Pseudomonadati</taxon>
        <taxon>Bacteroidota</taxon>
        <taxon>Flavobacteriia</taxon>
        <taxon>Flavobacteriales</taxon>
        <taxon>Flavobacteriaceae</taxon>
        <taxon>Flavobacterium</taxon>
    </lineage>
</organism>
<sequence length="340" mass="39168">MKITFLERYFNEKEISIERLFNEIKKELESRGIRYESIKNPYPFGLFNILRGMVFFYLKQGKINHITGHIHWAGIFLKPKNTILTIHDIGIPKRPRSLKEIMFYCFFIYWPIKRLKYITVISEKTKNDILMLTPWAKDKITVIPNCFTVQETSSQIKPIEGTPNFLIVGTRSNKNIENSIMALHGIDCVLTIIGELTAEHSTLLETQKVNYINKKFISDEQLIEAYENADILLFMSVFEGFGLPIIEGQAMNCLIITSNLAPMNQVAGKSAFLADPYCVADIRDKIIKAIKLDAASHEKIILEGRENLKKYSVSAVTDQYIDLYNKILKDTAEHNFKKTE</sequence>
<evidence type="ECO:0000313" key="4">
    <source>
        <dbReference type="Proteomes" id="UP001596287"/>
    </source>
</evidence>
<dbReference type="GO" id="GO:0016757">
    <property type="term" value="F:glycosyltransferase activity"/>
    <property type="evidence" value="ECO:0007669"/>
    <property type="project" value="UniProtKB-KW"/>
</dbReference>
<dbReference type="Gene3D" id="3.40.50.2000">
    <property type="entry name" value="Glycogen Phosphorylase B"/>
    <property type="match status" value="2"/>
</dbReference>
<evidence type="ECO:0000256" key="1">
    <source>
        <dbReference type="ARBA" id="ARBA00022679"/>
    </source>
</evidence>
<dbReference type="EMBL" id="JBHSQB010000010">
    <property type="protein sequence ID" value="MFC6098063.1"/>
    <property type="molecule type" value="Genomic_DNA"/>
</dbReference>
<dbReference type="Pfam" id="PF00534">
    <property type="entry name" value="Glycos_transf_1"/>
    <property type="match status" value="1"/>
</dbReference>
<evidence type="ECO:0000259" key="2">
    <source>
        <dbReference type="Pfam" id="PF00534"/>
    </source>
</evidence>
<gene>
    <name evidence="3" type="ORF">ACFPVY_15515</name>
</gene>
<name>A0ABW1PR58_9FLAO</name>
<dbReference type="PANTHER" id="PTHR46401">
    <property type="entry name" value="GLYCOSYLTRANSFERASE WBBK-RELATED"/>
    <property type="match status" value="1"/>
</dbReference>
<protein>
    <submittedName>
        <fullName evidence="3">Glycosyltransferase</fullName>
        <ecNumber evidence="3">2.4.-.-</ecNumber>
    </submittedName>
</protein>